<gene>
    <name evidence="1" type="ORF">GRW05_17675</name>
</gene>
<dbReference type="EMBL" id="WUIY01000122">
    <property type="protein sequence ID" value="MXI76056.1"/>
    <property type="molecule type" value="Genomic_DNA"/>
</dbReference>
<dbReference type="Proteomes" id="UP000436141">
    <property type="component" value="Unassembled WGS sequence"/>
</dbReference>
<reference evidence="1 2" key="1">
    <citation type="submission" date="2019-12" db="EMBL/GenBank/DDBJ databases">
        <title>Enteriobacteria Tanzani isolates_10434.</title>
        <authorList>
            <person name="Subbiah M."/>
            <person name="Call D."/>
        </authorList>
    </citation>
    <scope>NUCLEOTIDE SEQUENCE [LARGE SCALE GENOMIC DNA]</scope>
    <source>
        <strain evidence="1 2">10434wD1</strain>
    </source>
</reference>
<evidence type="ECO:0000313" key="1">
    <source>
        <dbReference type="EMBL" id="MXI76056.1"/>
    </source>
</evidence>
<proteinExistence type="predicted"/>
<accession>A0A6N8R0J6</accession>
<organism evidence="1 2">
    <name type="scientific">Escherichia coli</name>
    <dbReference type="NCBI Taxonomy" id="562"/>
    <lineage>
        <taxon>Bacteria</taxon>
        <taxon>Pseudomonadati</taxon>
        <taxon>Pseudomonadota</taxon>
        <taxon>Gammaproteobacteria</taxon>
        <taxon>Enterobacterales</taxon>
        <taxon>Enterobacteriaceae</taxon>
        <taxon>Escherichia</taxon>
    </lineage>
</organism>
<evidence type="ECO:0000313" key="2">
    <source>
        <dbReference type="Proteomes" id="UP000436141"/>
    </source>
</evidence>
<name>A0A6N8R0J6_ECOLX</name>
<comment type="caution">
    <text evidence="1">The sequence shown here is derived from an EMBL/GenBank/DDBJ whole genome shotgun (WGS) entry which is preliminary data.</text>
</comment>
<protein>
    <submittedName>
        <fullName evidence="1">Uncharacterized protein</fullName>
    </submittedName>
</protein>
<sequence length="70" mass="8001">MKLITVDESVVNVIVAYYEQACEVGHAEGNRLFLRYLHELTEAQRAVIDAARKRSLAEIHNPLRFLAPHN</sequence>
<dbReference type="AlphaFoldDB" id="A0A6N8R0J6"/>